<evidence type="ECO:0000313" key="5">
    <source>
        <dbReference type="Proteomes" id="UP001299608"/>
    </source>
</evidence>
<dbReference type="GO" id="GO:0005829">
    <property type="term" value="C:cytosol"/>
    <property type="evidence" value="ECO:0007669"/>
    <property type="project" value="TreeGrafter"/>
</dbReference>
<dbReference type="GO" id="GO:0033785">
    <property type="term" value="F:heptose 7-phosphate kinase activity"/>
    <property type="evidence" value="ECO:0007669"/>
    <property type="project" value="TreeGrafter"/>
</dbReference>
<proteinExistence type="predicted"/>
<dbReference type="EMBL" id="JAKNGE010000023">
    <property type="protein sequence ID" value="MCG4747289.1"/>
    <property type="molecule type" value="Genomic_DNA"/>
</dbReference>
<dbReference type="Proteomes" id="UP000669239">
    <property type="component" value="Unassembled WGS sequence"/>
</dbReference>
<comment type="caution">
    <text evidence="2">The sequence shown here is derived from an EMBL/GenBank/DDBJ whole genome shotgun (WGS) entry which is preliminary data.</text>
</comment>
<reference evidence="3" key="2">
    <citation type="submission" date="2020-02" db="EMBL/GenBank/DDBJ databases">
        <authorList>
            <person name="Littmann E."/>
            <person name="Sorbara M."/>
        </authorList>
    </citation>
    <scope>NUCLEOTIDE SEQUENCE</scope>
    <source>
        <strain evidence="3">MSK.1.17</strain>
    </source>
</reference>
<keyword evidence="2" id="KW-0418">Kinase</keyword>
<dbReference type="EMBL" id="JAAITT010000010">
    <property type="protein sequence ID" value="NSJ48813.1"/>
    <property type="molecule type" value="Genomic_DNA"/>
</dbReference>
<evidence type="ECO:0000313" key="2">
    <source>
        <dbReference type="EMBL" id="MCG4747289.1"/>
    </source>
</evidence>
<reference evidence="3 4" key="1">
    <citation type="journal article" date="2020" name="Cell Host Microbe">
        <title>Functional and Genomic Variation between Human-Derived Isolates of Lachnospiraceae Reveals Inter- and Intra-Species Diversity.</title>
        <authorList>
            <person name="Sorbara M.T."/>
            <person name="Littmann E.R."/>
            <person name="Fontana E."/>
            <person name="Moody T.U."/>
            <person name="Kohout C.E."/>
            <person name="Gjonbalaj M."/>
            <person name="Eaton V."/>
            <person name="Seok R."/>
            <person name="Leiner I.M."/>
            <person name="Pamer E.G."/>
        </authorList>
    </citation>
    <scope>NUCLEOTIDE SEQUENCE [LARGE SCALE GENOMIC DNA]</scope>
    <source>
        <strain evidence="3 4">MSK.1.17</strain>
    </source>
</reference>
<dbReference type="Proteomes" id="UP001299608">
    <property type="component" value="Unassembled WGS sequence"/>
</dbReference>
<gene>
    <name evidence="3" type="ORF">G5B36_08885</name>
    <name evidence="2" type="ORF">L0N08_17835</name>
</gene>
<dbReference type="RefSeq" id="WP_165641896.1">
    <property type="nucleotide sequence ID" value="NZ_JAAITT010000010.1"/>
</dbReference>
<reference evidence="2" key="3">
    <citation type="submission" date="2022-01" db="EMBL/GenBank/DDBJ databases">
        <title>Collection of gut derived symbiotic bacterial strains cultured from healthy donors.</title>
        <authorList>
            <person name="Lin H."/>
            <person name="Kohout C."/>
            <person name="Waligurski E."/>
            <person name="Pamer E.G."/>
        </authorList>
    </citation>
    <scope>NUCLEOTIDE SEQUENCE</scope>
    <source>
        <strain evidence="2">DFI.6.55</strain>
    </source>
</reference>
<name>A0AAW5BWT2_9FIRM</name>
<keyword evidence="2" id="KW-0808">Transferase</keyword>
<accession>A0AAW5BWT2</accession>
<dbReference type="Gene3D" id="3.40.1190.20">
    <property type="match status" value="1"/>
</dbReference>
<evidence type="ECO:0000313" key="4">
    <source>
        <dbReference type="Proteomes" id="UP000669239"/>
    </source>
</evidence>
<dbReference type="SUPFAM" id="SSF53613">
    <property type="entry name" value="Ribokinase-like"/>
    <property type="match status" value="1"/>
</dbReference>
<keyword evidence="4" id="KW-1185">Reference proteome</keyword>
<dbReference type="AlphaFoldDB" id="A0AAW5BWT2"/>
<dbReference type="Pfam" id="PF00294">
    <property type="entry name" value="PfkB"/>
    <property type="match status" value="1"/>
</dbReference>
<dbReference type="PANTHER" id="PTHR46969:SF1">
    <property type="entry name" value="BIFUNCTIONAL PROTEIN HLDE"/>
    <property type="match status" value="1"/>
</dbReference>
<protein>
    <submittedName>
        <fullName evidence="2">PfkB family carbohydrate kinase</fullName>
    </submittedName>
    <submittedName>
        <fullName evidence="3">Sugar kinase</fullName>
    </submittedName>
</protein>
<feature type="domain" description="Carbohydrate kinase PfkB" evidence="1">
    <location>
        <begin position="62"/>
        <end position="320"/>
    </location>
</feature>
<dbReference type="PANTHER" id="PTHR46969">
    <property type="entry name" value="BIFUNCTIONAL PROTEIN HLDE"/>
    <property type="match status" value="1"/>
</dbReference>
<evidence type="ECO:0000313" key="3">
    <source>
        <dbReference type="EMBL" id="NSJ48813.1"/>
    </source>
</evidence>
<dbReference type="InterPro" id="IPR011611">
    <property type="entry name" value="PfkB_dom"/>
</dbReference>
<dbReference type="GO" id="GO:0033786">
    <property type="term" value="F:heptose-1-phosphate adenylyltransferase activity"/>
    <property type="evidence" value="ECO:0007669"/>
    <property type="project" value="TreeGrafter"/>
</dbReference>
<sequence>MEQLFLTESDLDSILKKLPEVRIGVVGDVCLDLYWFADMKLSTLSRETPHYNLPVVTERWAPGAAGNVVQNLSALGLAQVEILSIVGNDWRGNLLDTGFRDLGLPTDSLIRDGSRVTPAYIKPNRMGISDLVYEDPRIDFVNYEPISRETEQQVIETLMAMAGRVDILAVSDQLPWGVVTGRVRRALEDFGKQGLKIVVDSRDQIHTYRNVIIKPNEYESAAALGRQVGCTVENYIPIAGELTKLTGAPVVVTLGALGSVWADGHDTGFAPSVPAAGPIDIVGAGDTFLSAFCAAAATGCCIGQAAAFANLASGVTVKKIHQTGTATPEEIRAKRQEQTT</sequence>
<organism evidence="2 5">
    <name type="scientific">Enterocloster aldenensis</name>
    <dbReference type="NCBI Taxonomy" id="358742"/>
    <lineage>
        <taxon>Bacteria</taxon>
        <taxon>Bacillati</taxon>
        <taxon>Bacillota</taxon>
        <taxon>Clostridia</taxon>
        <taxon>Lachnospirales</taxon>
        <taxon>Lachnospiraceae</taxon>
        <taxon>Enterocloster</taxon>
    </lineage>
</organism>
<dbReference type="InterPro" id="IPR029056">
    <property type="entry name" value="Ribokinase-like"/>
</dbReference>
<evidence type="ECO:0000259" key="1">
    <source>
        <dbReference type="Pfam" id="PF00294"/>
    </source>
</evidence>